<evidence type="ECO:0000256" key="3">
    <source>
        <dbReference type="ARBA" id="ARBA00022964"/>
    </source>
</evidence>
<dbReference type="InterPro" id="IPR011051">
    <property type="entry name" value="RmlC_Cupin_sf"/>
</dbReference>
<evidence type="ECO:0000313" key="7">
    <source>
        <dbReference type="Proteomes" id="UP001500729"/>
    </source>
</evidence>
<evidence type="ECO:0000256" key="1">
    <source>
        <dbReference type="ARBA" id="ARBA00006622"/>
    </source>
</evidence>
<dbReference type="InterPro" id="IPR014710">
    <property type="entry name" value="RmlC-like_jellyroll"/>
</dbReference>
<keyword evidence="3 6" id="KW-0223">Dioxygenase</keyword>
<dbReference type="Gene3D" id="2.60.120.10">
    <property type="entry name" value="Jelly Rolls"/>
    <property type="match status" value="1"/>
</dbReference>
<comment type="similarity">
    <text evidence="1">Belongs to the cysteine dioxygenase family.</text>
</comment>
<proteinExistence type="inferred from homology"/>
<evidence type="ECO:0000256" key="4">
    <source>
        <dbReference type="ARBA" id="ARBA00023002"/>
    </source>
</evidence>
<keyword evidence="4" id="KW-0560">Oxidoreductase</keyword>
<dbReference type="Pfam" id="PF05995">
    <property type="entry name" value="CDO_I"/>
    <property type="match status" value="1"/>
</dbReference>
<organism evidence="6 7">
    <name type="scientific">Saccharopolyspora erythraea</name>
    <name type="common">Streptomyces erythraeus</name>
    <dbReference type="NCBI Taxonomy" id="1836"/>
    <lineage>
        <taxon>Bacteria</taxon>
        <taxon>Bacillati</taxon>
        <taxon>Actinomycetota</taxon>
        <taxon>Actinomycetes</taxon>
        <taxon>Pseudonocardiales</taxon>
        <taxon>Pseudonocardiaceae</taxon>
        <taxon>Saccharopolyspora</taxon>
    </lineage>
</organism>
<dbReference type="InterPro" id="IPR010300">
    <property type="entry name" value="CDO_1"/>
</dbReference>
<gene>
    <name evidence="6" type="ORF">GCM10009533_01220</name>
</gene>
<keyword evidence="5" id="KW-0408">Iron</keyword>
<accession>A0ABN1BWK0</accession>
<name>A0ABN1BWK0_SACER</name>
<dbReference type="RefSeq" id="WP_011874960.1">
    <property type="nucleotide sequence ID" value="NZ_BAAAGS010000001.1"/>
</dbReference>
<dbReference type="SUPFAM" id="SSF51182">
    <property type="entry name" value="RmlC-like cupins"/>
    <property type="match status" value="1"/>
</dbReference>
<dbReference type="EMBL" id="BAAAGS010000001">
    <property type="protein sequence ID" value="GAA0506262.1"/>
    <property type="molecule type" value="Genomic_DNA"/>
</dbReference>
<evidence type="ECO:0000256" key="5">
    <source>
        <dbReference type="ARBA" id="ARBA00023004"/>
    </source>
</evidence>
<protein>
    <submittedName>
        <fullName evidence="6">Cysteine dioxygenase family protein</fullName>
    </submittedName>
</protein>
<evidence type="ECO:0000313" key="6">
    <source>
        <dbReference type="EMBL" id="GAA0506262.1"/>
    </source>
</evidence>
<dbReference type="GO" id="GO:0051213">
    <property type="term" value="F:dioxygenase activity"/>
    <property type="evidence" value="ECO:0007669"/>
    <property type="project" value="UniProtKB-KW"/>
</dbReference>
<reference evidence="6 7" key="1">
    <citation type="journal article" date="2019" name="Int. J. Syst. Evol. Microbiol.">
        <title>The Global Catalogue of Microorganisms (GCM) 10K type strain sequencing project: providing services to taxonomists for standard genome sequencing and annotation.</title>
        <authorList>
            <consortium name="The Broad Institute Genomics Platform"/>
            <consortium name="The Broad Institute Genome Sequencing Center for Infectious Disease"/>
            <person name="Wu L."/>
            <person name="Ma J."/>
        </authorList>
    </citation>
    <scope>NUCLEOTIDE SEQUENCE [LARGE SCALE GENOMIC DNA]</scope>
    <source>
        <strain evidence="6 7">JCM 10303</strain>
    </source>
</reference>
<dbReference type="PANTHER" id="PTHR12918:SF1">
    <property type="entry name" value="CYSTEINE DIOXYGENASE TYPE 1"/>
    <property type="match status" value="1"/>
</dbReference>
<dbReference type="CDD" id="cd10548">
    <property type="entry name" value="cupin_CDO"/>
    <property type="match status" value="1"/>
</dbReference>
<dbReference type="Proteomes" id="UP001500729">
    <property type="component" value="Unassembled WGS sequence"/>
</dbReference>
<keyword evidence="2" id="KW-0479">Metal-binding</keyword>
<evidence type="ECO:0000256" key="2">
    <source>
        <dbReference type="ARBA" id="ARBA00022723"/>
    </source>
</evidence>
<dbReference type="PANTHER" id="PTHR12918">
    <property type="entry name" value="CYSTEINE DIOXYGENASE"/>
    <property type="match status" value="1"/>
</dbReference>
<sequence>MFAVPPNTVAVPANRAIAHPVRIARELAAARSSWAHLVRYDPEQRWFGLLERTEEHEAWLLTWLPGQHTELHDHGGATGAFTLVSGELSERVIQDRDAGPVETLHSLVEGQSRVFGPNYIHQVRNEGQDPAISIHVYRPVRAPMRVYRSNPYEGVRPL</sequence>
<comment type="caution">
    <text evidence="6">The sequence shown here is derived from an EMBL/GenBank/DDBJ whole genome shotgun (WGS) entry which is preliminary data.</text>
</comment>
<keyword evidence="7" id="KW-1185">Reference proteome</keyword>